<dbReference type="InterPro" id="IPR029060">
    <property type="entry name" value="PIN-like_dom_sf"/>
</dbReference>
<dbReference type="AlphaFoldDB" id="A0A2T1D314"/>
<feature type="domain" description="PIN" evidence="1">
    <location>
        <begin position="3"/>
        <end position="115"/>
    </location>
</feature>
<dbReference type="RefSeq" id="WP_073074794.1">
    <property type="nucleotide sequence ID" value="NZ_MPPI01000046.1"/>
</dbReference>
<sequence length="139" mass="15629">MQILIDTNVVLDFLLDREPFIKDAEILFQRIDANQIDGFIAATTLTNVYYIVRKAEGFKVAQETIAQILADLQICPVDRQILEYSVALNFRDFEDAVQYACAIAQNVDAIVTRDSKDFVNSTIPVLSPRQLLDQLASSS</sequence>
<dbReference type="EMBL" id="PVWG01000075">
    <property type="protein sequence ID" value="PSB14867.1"/>
    <property type="molecule type" value="Genomic_DNA"/>
</dbReference>
<dbReference type="SUPFAM" id="SSF88723">
    <property type="entry name" value="PIN domain-like"/>
    <property type="match status" value="1"/>
</dbReference>
<keyword evidence="3" id="KW-1185">Reference proteome</keyword>
<dbReference type="OrthoDB" id="9787727at2"/>
<dbReference type="Gene3D" id="3.40.50.1010">
    <property type="entry name" value="5'-nuclease"/>
    <property type="match status" value="1"/>
</dbReference>
<evidence type="ECO:0000259" key="1">
    <source>
        <dbReference type="Pfam" id="PF13470"/>
    </source>
</evidence>
<gene>
    <name evidence="2" type="ORF">C7B65_25735</name>
</gene>
<protein>
    <submittedName>
        <fullName evidence="2">PIN domain-containing protein</fullName>
    </submittedName>
</protein>
<name>A0A2T1D314_9CYAN</name>
<evidence type="ECO:0000313" key="2">
    <source>
        <dbReference type="EMBL" id="PSB14867.1"/>
    </source>
</evidence>
<dbReference type="Proteomes" id="UP000238634">
    <property type="component" value="Unassembled WGS sequence"/>
</dbReference>
<organism evidence="2 3">
    <name type="scientific">Phormidesmis priestleyi ULC007</name>
    <dbReference type="NCBI Taxonomy" id="1920490"/>
    <lineage>
        <taxon>Bacteria</taxon>
        <taxon>Bacillati</taxon>
        <taxon>Cyanobacteriota</taxon>
        <taxon>Cyanophyceae</taxon>
        <taxon>Leptolyngbyales</taxon>
        <taxon>Leptolyngbyaceae</taxon>
        <taxon>Phormidesmis</taxon>
    </lineage>
</organism>
<evidence type="ECO:0000313" key="3">
    <source>
        <dbReference type="Proteomes" id="UP000238634"/>
    </source>
</evidence>
<reference evidence="2 3" key="1">
    <citation type="submission" date="2018-02" db="EMBL/GenBank/DDBJ databases">
        <authorList>
            <person name="Cohen D.B."/>
            <person name="Kent A.D."/>
        </authorList>
    </citation>
    <scope>NUCLEOTIDE SEQUENCE [LARGE SCALE GENOMIC DNA]</scope>
    <source>
        <strain evidence="2 3">ULC007</strain>
    </source>
</reference>
<dbReference type="Pfam" id="PF13470">
    <property type="entry name" value="PIN_3"/>
    <property type="match status" value="1"/>
</dbReference>
<proteinExistence type="predicted"/>
<reference evidence="2 3" key="2">
    <citation type="submission" date="2018-03" db="EMBL/GenBank/DDBJ databases">
        <title>The ancient ancestry and fast evolution of plastids.</title>
        <authorList>
            <person name="Moore K.R."/>
            <person name="Magnabosco C."/>
            <person name="Momper L."/>
            <person name="Gold D.A."/>
            <person name="Bosak T."/>
            <person name="Fournier G.P."/>
        </authorList>
    </citation>
    <scope>NUCLEOTIDE SEQUENCE [LARGE SCALE GENOMIC DNA]</scope>
    <source>
        <strain evidence="2 3">ULC007</strain>
    </source>
</reference>
<accession>A0A2T1D314</accession>
<comment type="caution">
    <text evidence="2">The sequence shown here is derived from an EMBL/GenBank/DDBJ whole genome shotgun (WGS) entry which is preliminary data.</text>
</comment>
<dbReference type="InterPro" id="IPR002716">
    <property type="entry name" value="PIN_dom"/>
</dbReference>